<evidence type="ECO:0000313" key="4">
    <source>
        <dbReference type="Proteomes" id="UP001056291"/>
    </source>
</evidence>
<evidence type="ECO:0000256" key="2">
    <source>
        <dbReference type="SAM" id="MobiDB-lite"/>
    </source>
</evidence>
<evidence type="ECO:0000256" key="1">
    <source>
        <dbReference type="SAM" id="Coils"/>
    </source>
</evidence>
<protein>
    <submittedName>
        <fullName evidence="3">Protein phosphatase CheZ</fullName>
    </submittedName>
</protein>
<feature type="region of interest" description="Disordered" evidence="2">
    <location>
        <begin position="216"/>
        <end position="239"/>
    </location>
</feature>
<dbReference type="Proteomes" id="UP001056291">
    <property type="component" value="Chromosome"/>
</dbReference>
<dbReference type="RefSeq" id="WP_251935785.1">
    <property type="nucleotide sequence ID" value="NZ_CP098747.1"/>
</dbReference>
<feature type="coiled-coil region" evidence="1">
    <location>
        <begin position="33"/>
        <end position="96"/>
    </location>
</feature>
<dbReference type="SUPFAM" id="SSF75708">
    <property type="entry name" value="Chemotaxis phosphatase CheZ"/>
    <property type="match status" value="1"/>
</dbReference>
<gene>
    <name evidence="3" type="ORF">NBZ79_04195</name>
</gene>
<accession>A0ABY4W5Q4</accession>
<name>A0ABY4W5Q4_9PROT</name>
<dbReference type="Gene3D" id="1.10.287.500">
    <property type="entry name" value="Helix hairpin bin"/>
    <property type="match status" value="1"/>
</dbReference>
<proteinExistence type="predicted"/>
<sequence>MQKKIFSAEIKQFSNGNQPATTAVEGGVGEHHYEQIMAEIKALRKQLGVEEEVEEEAPVEEGSMEIMEFVNLRQELQQLSEVIMETKREIASLQSSASGQKLNAMSDQLDAVVIDTETATNSILEAVEIIENKNESLEVNSSTPEEAEIVEGINGAIMKIYEACNFQDITGQRITKVVGTLAFVEERVGAMIDILGGEGELEEVEIVKQDVQLDDDIELNGPRPEGHEISQDEIDSLFD</sequence>
<evidence type="ECO:0000313" key="3">
    <source>
        <dbReference type="EMBL" id="USG62176.1"/>
    </source>
</evidence>
<keyword evidence="4" id="KW-1185">Reference proteome</keyword>
<keyword evidence="1" id="KW-0175">Coiled coil</keyword>
<reference evidence="3" key="1">
    <citation type="submission" date="2022-06" db="EMBL/GenBank/DDBJ databases">
        <title>Sneathiella actinostolidae sp. nov., isolated from a sea anemonein the Western Pacific Ocean.</title>
        <authorList>
            <person name="Wei M.J."/>
        </authorList>
    </citation>
    <scope>NUCLEOTIDE SEQUENCE</scope>
    <source>
        <strain evidence="3">PHK-P5</strain>
    </source>
</reference>
<dbReference type="EMBL" id="CP098747">
    <property type="protein sequence ID" value="USG62176.1"/>
    <property type="molecule type" value="Genomic_DNA"/>
</dbReference>
<organism evidence="3 4">
    <name type="scientific">Sneathiella marina</name>
    <dbReference type="NCBI Taxonomy" id="2950108"/>
    <lineage>
        <taxon>Bacteria</taxon>
        <taxon>Pseudomonadati</taxon>
        <taxon>Pseudomonadota</taxon>
        <taxon>Alphaproteobacteria</taxon>
        <taxon>Sneathiellales</taxon>
        <taxon>Sneathiellaceae</taxon>
        <taxon>Sneathiella</taxon>
    </lineage>
</organism>